<reference evidence="3" key="1">
    <citation type="journal article" date="2019" name="Plant Biotechnol. J.">
        <title>Genome sequencing of the Australian wild diploid species Gossypium australe highlights disease resistance and delayed gland morphogenesis.</title>
        <authorList>
            <person name="Cai Y."/>
            <person name="Cai X."/>
            <person name="Wang Q."/>
            <person name="Wang P."/>
            <person name="Zhang Y."/>
            <person name="Cai C."/>
            <person name="Xu Y."/>
            <person name="Wang K."/>
            <person name="Zhou Z."/>
            <person name="Wang C."/>
            <person name="Geng S."/>
            <person name="Li B."/>
            <person name="Dong Q."/>
            <person name="Hou Y."/>
            <person name="Wang H."/>
            <person name="Ai P."/>
            <person name="Liu Z."/>
            <person name="Yi F."/>
            <person name="Sun M."/>
            <person name="An G."/>
            <person name="Cheng J."/>
            <person name="Zhang Y."/>
            <person name="Shi Q."/>
            <person name="Xie Y."/>
            <person name="Shi X."/>
            <person name="Chang Y."/>
            <person name="Huang F."/>
            <person name="Chen Y."/>
            <person name="Hong S."/>
            <person name="Mi L."/>
            <person name="Sun Q."/>
            <person name="Zhang L."/>
            <person name="Zhou B."/>
            <person name="Peng R."/>
            <person name="Zhang X."/>
            <person name="Liu F."/>
        </authorList>
    </citation>
    <scope>NUCLEOTIDE SEQUENCE [LARGE SCALE GENOMIC DNA]</scope>
    <source>
        <strain evidence="3">cv. PA1801</strain>
    </source>
</reference>
<dbReference type="InterPro" id="IPR056924">
    <property type="entry name" value="SH3_Tf2-1"/>
</dbReference>
<dbReference type="Pfam" id="PF24626">
    <property type="entry name" value="SH3_Tf2-1"/>
    <property type="match status" value="2"/>
</dbReference>
<proteinExistence type="predicted"/>
<dbReference type="PANTHER" id="PTHR46148:SF44">
    <property type="entry name" value="GAG-POL POLYPROTEIN"/>
    <property type="match status" value="1"/>
</dbReference>
<dbReference type="AlphaFoldDB" id="A0A5B6WHE6"/>
<feature type="domain" description="Tf2-1-like SH3-like" evidence="1">
    <location>
        <begin position="58"/>
        <end position="122"/>
    </location>
</feature>
<comment type="caution">
    <text evidence="2">The sequence shown here is derived from an EMBL/GenBank/DDBJ whole genome shotgun (WGS) entry which is preliminary data.</text>
</comment>
<name>A0A5B6WHE6_9ROSI</name>
<gene>
    <name evidence="2" type="ORF">EPI10_020918</name>
</gene>
<dbReference type="PANTHER" id="PTHR46148">
    <property type="entry name" value="CHROMO DOMAIN-CONTAINING PROTEIN"/>
    <property type="match status" value="1"/>
</dbReference>
<dbReference type="EMBL" id="SMMG02000003">
    <property type="protein sequence ID" value="KAA3480495.1"/>
    <property type="molecule type" value="Genomic_DNA"/>
</dbReference>
<keyword evidence="3" id="KW-1185">Reference proteome</keyword>
<accession>A0A5B6WHE6</accession>
<dbReference type="Proteomes" id="UP000325315">
    <property type="component" value="Unassembled WGS sequence"/>
</dbReference>
<feature type="domain" description="Tf2-1-like SH3-like" evidence="1">
    <location>
        <begin position="163"/>
        <end position="220"/>
    </location>
</feature>
<dbReference type="OrthoDB" id="996762at2759"/>
<evidence type="ECO:0000313" key="3">
    <source>
        <dbReference type="Proteomes" id="UP000325315"/>
    </source>
</evidence>
<organism evidence="2 3">
    <name type="scientific">Gossypium australe</name>
    <dbReference type="NCBI Taxonomy" id="47621"/>
    <lineage>
        <taxon>Eukaryota</taxon>
        <taxon>Viridiplantae</taxon>
        <taxon>Streptophyta</taxon>
        <taxon>Embryophyta</taxon>
        <taxon>Tracheophyta</taxon>
        <taxon>Spermatophyta</taxon>
        <taxon>Magnoliopsida</taxon>
        <taxon>eudicotyledons</taxon>
        <taxon>Gunneridae</taxon>
        <taxon>Pentapetalae</taxon>
        <taxon>rosids</taxon>
        <taxon>malvids</taxon>
        <taxon>Malvales</taxon>
        <taxon>Malvaceae</taxon>
        <taxon>Malvoideae</taxon>
        <taxon>Gossypium</taxon>
    </lineage>
</organism>
<evidence type="ECO:0000259" key="1">
    <source>
        <dbReference type="Pfam" id="PF24626"/>
    </source>
</evidence>
<protein>
    <submittedName>
        <fullName evidence="2">Retrotransposable element Tf2 protein type 1</fullName>
    </submittedName>
</protein>
<evidence type="ECO:0000313" key="2">
    <source>
        <dbReference type="EMBL" id="KAA3480495.1"/>
    </source>
</evidence>
<sequence length="281" mass="33265">MAPFEALYSRRCRTPLCWSDMEAKKSLGPELVWEIKDKARLKSYADLIRRDIKYQVDDKVFLKVSSWKKVLRFGQKGKLIPSLIDPYKVAKRIGLVAYHLLLPPELDHIHNVFHVSMLRKYRSDLSHVVPIEEIKIRSDLSYKEKPVAILDHEVKVLRNKTVLLVKKVLRFGHKGKLSLRFIRQYEIIERIRPIAYGLSLPPELEKIHNVFHVSMLRRYRSDPSHVITPSEIEIRIDMTYKEDSISYEVKELRNKKIPLMKVLWYRHGIEEAMLEAEDLMR</sequence>